<feature type="compositionally biased region" description="Basic and acidic residues" evidence="1">
    <location>
        <begin position="43"/>
        <end position="53"/>
    </location>
</feature>
<proteinExistence type="predicted"/>
<keyword evidence="3" id="KW-1185">Reference proteome</keyword>
<dbReference type="EMBL" id="JAYRBN010000037">
    <property type="protein sequence ID" value="KAL2746749.1"/>
    <property type="molecule type" value="Genomic_DNA"/>
</dbReference>
<reference evidence="2 3" key="1">
    <citation type="journal article" date="2024" name="Ann. Entomol. Soc. Am.">
        <title>Genomic analyses of the southern and eastern yellowjacket wasps (Hymenoptera: Vespidae) reveal evolutionary signatures of social life.</title>
        <authorList>
            <person name="Catto M.A."/>
            <person name="Caine P.B."/>
            <person name="Orr S.E."/>
            <person name="Hunt B.G."/>
            <person name="Goodisman M.A.D."/>
        </authorList>
    </citation>
    <scope>NUCLEOTIDE SEQUENCE [LARGE SCALE GENOMIC DNA]</scope>
    <source>
        <strain evidence="2">232</strain>
        <tissue evidence="2">Head and thorax</tissue>
    </source>
</reference>
<evidence type="ECO:0000313" key="3">
    <source>
        <dbReference type="Proteomes" id="UP001607303"/>
    </source>
</evidence>
<protein>
    <submittedName>
        <fullName evidence="2">Uncharacterized protein</fullName>
    </submittedName>
</protein>
<accession>A0ABD2CPN7</accession>
<gene>
    <name evidence="2" type="ORF">V1477_005119</name>
</gene>
<evidence type="ECO:0000313" key="2">
    <source>
        <dbReference type="EMBL" id="KAL2746749.1"/>
    </source>
</evidence>
<dbReference type="Proteomes" id="UP001607303">
    <property type="component" value="Unassembled WGS sequence"/>
</dbReference>
<comment type="caution">
    <text evidence="2">The sequence shown here is derived from an EMBL/GenBank/DDBJ whole genome shotgun (WGS) entry which is preliminary data.</text>
</comment>
<feature type="region of interest" description="Disordered" evidence="1">
    <location>
        <begin position="1"/>
        <end position="69"/>
    </location>
</feature>
<feature type="compositionally biased region" description="Basic residues" evidence="1">
    <location>
        <begin position="10"/>
        <end position="19"/>
    </location>
</feature>
<feature type="compositionally biased region" description="Acidic residues" evidence="1">
    <location>
        <begin position="26"/>
        <end position="42"/>
    </location>
</feature>
<organism evidence="2 3">
    <name type="scientific">Vespula maculifrons</name>
    <name type="common">Eastern yellow jacket</name>
    <name type="synonym">Wasp</name>
    <dbReference type="NCBI Taxonomy" id="7453"/>
    <lineage>
        <taxon>Eukaryota</taxon>
        <taxon>Metazoa</taxon>
        <taxon>Ecdysozoa</taxon>
        <taxon>Arthropoda</taxon>
        <taxon>Hexapoda</taxon>
        <taxon>Insecta</taxon>
        <taxon>Pterygota</taxon>
        <taxon>Neoptera</taxon>
        <taxon>Endopterygota</taxon>
        <taxon>Hymenoptera</taxon>
        <taxon>Apocrita</taxon>
        <taxon>Aculeata</taxon>
        <taxon>Vespoidea</taxon>
        <taxon>Vespidae</taxon>
        <taxon>Vespinae</taxon>
        <taxon>Vespula</taxon>
    </lineage>
</organism>
<name>A0ABD2CPN7_VESMC</name>
<dbReference type="AlphaFoldDB" id="A0ABD2CPN7"/>
<evidence type="ECO:0000256" key="1">
    <source>
        <dbReference type="SAM" id="MobiDB-lite"/>
    </source>
</evidence>
<sequence>MKGECERKRRGDRRSRLRNARQLVREEEDQEVEKEEEEEKKEEEDGRRSEKLTSGKYAQDATCDLSGATRNEVPILSRDEVPDAWIDRTIRFLRNEDDYDYDDDNDDDNDD</sequence>